<evidence type="ECO:0000313" key="2">
    <source>
        <dbReference type="EMBL" id="BAM41349.1"/>
    </source>
</evidence>
<dbReference type="AlphaFoldDB" id="J4DPV2"/>
<dbReference type="Proteomes" id="UP000003786">
    <property type="component" value="Chromosome 3"/>
</dbReference>
<name>J4DPV2_THEOR</name>
<protein>
    <submittedName>
        <fullName evidence="2">Uncharacterized protein</fullName>
    </submittedName>
</protein>
<dbReference type="EMBL" id="AP011948">
    <property type="protein sequence ID" value="BAM41349.1"/>
    <property type="molecule type" value="Genomic_DNA"/>
</dbReference>
<feature type="compositionally biased region" description="Basic and acidic residues" evidence="1">
    <location>
        <begin position="230"/>
        <end position="244"/>
    </location>
</feature>
<evidence type="ECO:0000256" key="1">
    <source>
        <dbReference type="SAM" id="MobiDB-lite"/>
    </source>
</evidence>
<dbReference type="RefSeq" id="XP_009691650.1">
    <property type="nucleotide sequence ID" value="XM_009693355.1"/>
</dbReference>
<dbReference type="VEuPathDB" id="PiroplasmaDB:TOT_030000611"/>
<dbReference type="OrthoDB" id="10530523at2759"/>
<feature type="region of interest" description="Disordered" evidence="1">
    <location>
        <begin position="82"/>
        <end position="174"/>
    </location>
</feature>
<dbReference type="GeneID" id="20715775"/>
<proteinExistence type="predicted"/>
<dbReference type="eggNOG" id="ENOG502QXT3">
    <property type="taxonomic scope" value="Eukaryota"/>
</dbReference>
<dbReference type="KEGG" id="tot:TOT_030000611"/>
<keyword evidence="3" id="KW-1185">Reference proteome</keyword>
<feature type="compositionally biased region" description="Basic and acidic residues" evidence="1">
    <location>
        <begin position="143"/>
        <end position="174"/>
    </location>
</feature>
<reference evidence="2 3" key="1">
    <citation type="journal article" date="2012" name="MBio">
        <title>Comparative genome analysis of three eukaryotic parasites with differing abilities to transform leukocytes reveals key mediators of Theileria-induced leukocyte transformation.</title>
        <authorList>
            <person name="Hayashida K."/>
            <person name="Hara Y."/>
            <person name="Abe T."/>
            <person name="Yamasaki C."/>
            <person name="Toyoda A."/>
            <person name="Kosuge T."/>
            <person name="Suzuki Y."/>
            <person name="Sato Y."/>
            <person name="Kawashima S."/>
            <person name="Katayama T."/>
            <person name="Wakaguri H."/>
            <person name="Inoue N."/>
            <person name="Homma K."/>
            <person name="Tada-Umezaki M."/>
            <person name="Yagi Y."/>
            <person name="Fujii Y."/>
            <person name="Habara T."/>
            <person name="Kanehisa M."/>
            <person name="Watanabe H."/>
            <person name="Ito K."/>
            <person name="Gojobori T."/>
            <person name="Sugawara H."/>
            <person name="Imanishi T."/>
            <person name="Weir W."/>
            <person name="Gardner M."/>
            <person name="Pain A."/>
            <person name="Shiels B."/>
            <person name="Hattori M."/>
            <person name="Nene V."/>
            <person name="Sugimoto C."/>
        </authorList>
    </citation>
    <scope>NUCLEOTIDE SEQUENCE [LARGE SCALE GENOMIC DNA]</scope>
    <source>
        <strain evidence="2 3">Shintoku</strain>
    </source>
</reference>
<accession>J4DPV2</accession>
<gene>
    <name evidence="2" type="ORF">TOT_030000611</name>
</gene>
<feature type="region of interest" description="Disordered" evidence="1">
    <location>
        <begin position="217"/>
        <end position="253"/>
    </location>
</feature>
<evidence type="ECO:0000313" key="3">
    <source>
        <dbReference type="Proteomes" id="UP000003786"/>
    </source>
</evidence>
<sequence length="253" mass="27696">MFKYSGICYKSSKMKKKLKKKRSSGILSNKYLECTFSYYILKMKSILIFGVALIVKAAFSDLLSPPEPFSIESLGALKNESNTKAKKANKKGSNIPSKASKDKKGNGSSGDSNSDSNLVEVPQNILEAVKQDEKSLRGGNTEIKPETESESGDDSKGDKSQTEKMKKDPILESIEEAEKQLAEAFTAVRSKIMSMGGNQKPIKVDCGTTRVRVVCSKKGEPEEADEENPEEKSQGETETERGESEEAGEGEEE</sequence>
<organism evidence="2 3">
    <name type="scientific">Theileria orientalis strain Shintoku</name>
    <dbReference type="NCBI Taxonomy" id="869250"/>
    <lineage>
        <taxon>Eukaryota</taxon>
        <taxon>Sar</taxon>
        <taxon>Alveolata</taxon>
        <taxon>Apicomplexa</taxon>
        <taxon>Aconoidasida</taxon>
        <taxon>Piroplasmida</taxon>
        <taxon>Theileriidae</taxon>
        <taxon>Theileria</taxon>
    </lineage>
</organism>